<keyword evidence="2" id="KW-0472">Membrane</keyword>
<evidence type="ECO:0000313" key="3">
    <source>
        <dbReference type="EMBL" id="OIQ85739.1"/>
    </source>
</evidence>
<protein>
    <submittedName>
        <fullName evidence="3">Uncharacterized protein</fullName>
    </submittedName>
</protein>
<evidence type="ECO:0000256" key="1">
    <source>
        <dbReference type="SAM" id="MobiDB-lite"/>
    </source>
</evidence>
<gene>
    <name evidence="3" type="ORF">GALL_324100</name>
</gene>
<keyword evidence="2" id="KW-0812">Transmembrane</keyword>
<sequence length="183" mass="19710">MSSSLVAMVRVDDVRVPNVGPFPELYKNTPLVQMLLVLGIVGVILLAFQALGARRRAQAGKALLAPFVVTVVLMVLPLAAAYVLTKTGEDRAFERINAYNTDQSAVVDQIVPQLEQQFGVVIHEPSLIPTEDGEHLRVDMTLPDGSRQKCFVIAQRTYQIRCGSDNDPAGGTPLAPVANDSGS</sequence>
<organism evidence="3">
    <name type="scientific">mine drainage metagenome</name>
    <dbReference type="NCBI Taxonomy" id="410659"/>
    <lineage>
        <taxon>unclassified sequences</taxon>
        <taxon>metagenomes</taxon>
        <taxon>ecological metagenomes</taxon>
    </lineage>
</organism>
<accession>A0A1J5R7P9</accession>
<feature type="transmembrane region" description="Helical" evidence="2">
    <location>
        <begin position="31"/>
        <end position="51"/>
    </location>
</feature>
<feature type="transmembrane region" description="Helical" evidence="2">
    <location>
        <begin position="63"/>
        <end position="84"/>
    </location>
</feature>
<name>A0A1J5R7P9_9ZZZZ</name>
<keyword evidence="2" id="KW-1133">Transmembrane helix</keyword>
<comment type="caution">
    <text evidence="3">The sequence shown here is derived from an EMBL/GenBank/DDBJ whole genome shotgun (WGS) entry which is preliminary data.</text>
</comment>
<dbReference type="EMBL" id="MLJW01000524">
    <property type="protein sequence ID" value="OIQ85739.1"/>
    <property type="molecule type" value="Genomic_DNA"/>
</dbReference>
<dbReference type="AlphaFoldDB" id="A0A1J5R7P9"/>
<feature type="region of interest" description="Disordered" evidence="1">
    <location>
        <begin position="164"/>
        <end position="183"/>
    </location>
</feature>
<proteinExistence type="predicted"/>
<reference evidence="3" key="1">
    <citation type="submission" date="2016-10" db="EMBL/GenBank/DDBJ databases">
        <title>Sequence of Gallionella enrichment culture.</title>
        <authorList>
            <person name="Poehlein A."/>
            <person name="Muehling M."/>
            <person name="Daniel R."/>
        </authorList>
    </citation>
    <scope>NUCLEOTIDE SEQUENCE</scope>
</reference>
<evidence type="ECO:0000256" key="2">
    <source>
        <dbReference type="SAM" id="Phobius"/>
    </source>
</evidence>